<evidence type="ECO:0000313" key="2">
    <source>
        <dbReference type="Proteomes" id="UP000018348"/>
    </source>
</evidence>
<dbReference type="RefSeq" id="WP_021831867.1">
    <property type="nucleotide sequence ID" value="NZ_CAQK01000792.1"/>
</dbReference>
<name>T2ILY0_CROWT</name>
<protein>
    <submittedName>
        <fullName evidence="1">Uncharacterized protein</fullName>
    </submittedName>
</protein>
<organism evidence="1 2">
    <name type="scientific">Crocosphaera watsonii WH 8502</name>
    <dbReference type="NCBI Taxonomy" id="423474"/>
    <lineage>
        <taxon>Bacteria</taxon>
        <taxon>Bacillati</taxon>
        <taxon>Cyanobacteriota</taxon>
        <taxon>Cyanophyceae</taxon>
        <taxon>Oscillatoriophycideae</taxon>
        <taxon>Chroococcales</taxon>
        <taxon>Aphanothecaceae</taxon>
        <taxon>Crocosphaera</taxon>
    </lineage>
</organism>
<sequence length="64" mass="7325">MWEVWGDWEMGSVGRLGDGETGRLGDWGDWGELSLTKKPRKIGEHITEDNGDILATILRNLYHR</sequence>
<dbReference type="AlphaFoldDB" id="T2ILY0"/>
<reference evidence="1 2" key="1">
    <citation type="submission" date="2013-01" db="EMBL/GenBank/DDBJ databases">
        <authorList>
            <person name="Bench S."/>
        </authorList>
    </citation>
    <scope>NUCLEOTIDE SEQUENCE [LARGE SCALE GENOMIC DNA]</scope>
    <source>
        <strain evidence="1 2">WH 8502</strain>
    </source>
</reference>
<dbReference type="EMBL" id="CAQK01000792">
    <property type="protein sequence ID" value="CCQ53220.1"/>
    <property type="molecule type" value="Genomic_DNA"/>
</dbReference>
<dbReference type="Proteomes" id="UP000018348">
    <property type="component" value="Unassembled WGS sequence"/>
</dbReference>
<gene>
    <name evidence="1" type="ORF">CWATWH8502_4042</name>
</gene>
<reference evidence="1 2" key="2">
    <citation type="submission" date="2013-09" db="EMBL/GenBank/DDBJ databases">
        <title>Whole genome comparison of six Crocosphaera watsonii strains with differing phenotypes.</title>
        <authorList>
            <person name="Bench S.R."/>
            <person name="Heller P."/>
            <person name="Frank I."/>
            <person name="Arciniega M."/>
            <person name="Shilova I.N."/>
            <person name="Zehr J.P."/>
        </authorList>
    </citation>
    <scope>NUCLEOTIDE SEQUENCE [LARGE SCALE GENOMIC DNA]</scope>
    <source>
        <strain evidence="1 2">WH 8502</strain>
    </source>
</reference>
<proteinExistence type="predicted"/>
<comment type="caution">
    <text evidence="1">The sequence shown here is derived from an EMBL/GenBank/DDBJ whole genome shotgun (WGS) entry which is preliminary data.</text>
</comment>
<accession>T2ILY0</accession>
<evidence type="ECO:0000313" key="1">
    <source>
        <dbReference type="EMBL" id="CCQ53220.1"/>
    </source>
</evidence>